<dbReference type="InterPro" id="IPR015422">
    <property type="entry name" value="PyrdxlP-dep_Trfase_small"/>
</dbReference>
<comment type="caution">
    <text evidence="3">The sequence shown here is derived from an EMBL/GenBank/DDBJ whole genome shotgun (WGS) entry which is preliminary data.</text>
</comment>
<dbReference type="OrthoDB" id="250246at2"/>
<dbReference type="Proteomes" id="UP000319769">
    <property type="component" value="Unassembled WGS sequence"/>
</dbReference>
<evidence type="ECO:0000259" key="2">
    <source>
        <dbReference type="Pfam" id="PF00266"/>
    </source>
</evidence>
<proteinExistence type="predicted"/>
<evidence type="ECO:0000256" key="1">
    <source>
        <dbReference type="ARBA" id="ARBA00023194"/>
    </source>
</evidence>
<keyword evidence="3" id="KW-0032">Aminotransferase</keyword>
<gene>
    <name evidence="3" type="ORF">FPZ12_013695</name>
</gene>
<sequence length="340" mass="35759">MANHRTWGNGEFEVPDGYLNTPSIGLPPRHVADAVVRLVDRWRRGADSPPDFDEPVTFSRQGFGDLIGVPGDRIAIGASASQLFANIAAGLPAGAKILAAQGEFTSVTFPFAAAGATVHEVPLAELPEHVEGHDLVAVAVVQSADGAIADLDALRAASEAAGVPVALDVSQAAGWLPLQLDWADWVVGAGYKWLLSPRGSAWLAVHPRAVHTGRAVAAGWYASEGQWDALYGMPLRQAEGARRYDLSPVWFAHAGAAVALEYLNSLDLKAVRDHCAGLADSLLRGLGLAERGSAIVSIEADPARLAEAGIKASARAGKVRLGFHLYNTESDVERVLHAVG</sequence>
<dbReference type="EMBL" id="VMNW02000016">
    <property type="protein sequence ID" value="KAA9161565.1"/>
    <property type="molecule type" value="Genomic_DNA"/>
</dbReference>
<name>A0A5N0V6C2_9PSEU</name>
<protein>
    <submittedName>
        <fullName evidence="3">Aminotransferase class V-fold PLP-dependent enzyme</fullName>
    </submittedName>
</protein>
<organism evidence="3 4">
    <name type="scientific">Amycolatopsis acidicola</name>
    <dbReference type="NCBI Taxonomy" id="2596893"/>
    <lineage>
        <taxon>Bacteria</taxon>
        <taxon>Bacillati</taxon>
        <taxon>Actinomycetota</taxon>
        <taxon>Actinomycetes</taxon>
        <taxon>Pseudonocardiales</taxon>
        <taxon>Pseudonocardiaceae</taxon>
        <taxon>Amycolatopsis</taxon>
    </lineage>
</organism>
<dbReference type="InterPro" id="IPR015421">
    <property type="entry name" value="PyrdxlP-dep_Trfase_major"/>
</dbReference>
<feature type="domain" description="Aminotransferase class V" evidence="2">
    <location>
        <begin position="81"/>
        <end position="288"/>
    </location>
</feature>
<evidence type="ECO:0000313" key="4">
    <source>
        <dbReference type="Proteomes" id="UP000319769"/>
    </source>
</evidence>
<keyword evidence="1" id="KW-0045">Antibiotic biosynthesis</keyword>
<accession>A0A5N0V6C2</accession>
<dbReference type="Pfam" id="PF00266">
    <property type="entry name" value="Aminotran_5"/>
    <property type="match status" value="1"/>
</dbReference>
<evidence type="ECO:0000313" key="3">
    <source>
        <dbReference type="EMBL" id="KAA9161565.1"/>
    </source>
</evidence>
<keyword evidence="4" id="KW-1185">Reference proteome</keyword>
<keyword evidence="3" id="KW-0808">Transferase</keyword>
<dbReference type="GO" id="GO:0017000">
    <property type="term" value="P:antibiotic biosynthetic process"/>
    <property type="evidence" value="ECO:0007669"/>
    <property type="project" value="UniProtKB-KW"/>
</dbReference>
<dbReference type="Gene3D" id="3.90.1150.10">
    <property type="entry name" value="Aspartate Aminotransferase, domain 1"/>
    <property type="match status" value="1"/>
</dbReference>
<dbReference type="InterPro" id="IPR015424">
    <property type="entry name" value="PyrdxlP-dep_Trfase"/>
</dbReference>
<dbReference type="SUPFAM" id="SSF53383">
    <property type="entry name" value="PLP-dependent transferases"/>
    <property type="match status" value="1"/>
</dbReference>
<dbReference type="Gene3D" id="3.40.640.10">
    <property type="entry name" value="Type I PLP-dependent aspartate aminotransferase-like (Major domain)"/>
    <property type="match status" value="1"/>
</dbReference>
<dbReference type="GO" id="GO:0008483">
    <property type="term" value="F:transaminase activity"/>
    <property type="evidence" value="ECO:0007669"/>
    <property type="project" value="UniProtKB-KW"/>
</dbReference>
<reference evidence="3" key="1">
    <citation type="submission" date="2019-09" db="EMBL/GenBank/DDBJ databases">
        <authorList>
            <person name="Teo W.F.A."/>
            <person name="Duangmal K."/>
        </authorList>
    </citation>
    <scope>NUCLEOTIDE SEQUENCE [LARGE SCALE GENOMIC DNA]</scope>
    <source>
        <strain evidence="3">K81G1</strain>
    </source>
</reference>
<dbReference type="InterPro" id="IPR000192">
    <property type="entry name" value="Aminotrans_V_dom"/>
</dbReference>
<dbReference type="AlphaFoldDB" id="A0A5N0V6C2"/>
<dbReference type="PANTHER" id="PTHR43586:SF21">
    <property type="entry name" value="PYRIDOXAL PHOSPHATE (PLP)-DEPENDENT ASPARTATE AMINOTRANSFERASE SUPERFAMILY"/>
    <property type="match status" value="1"/>
</dbReference>
<dbReference type="PANTHER" id="PTHR43586">
    <property type="entry name" value="CYSTEINE DESULFURASE"/>
    <property type="match status" value="1"/>
</dbReference>
<dbReference type="RefSeq" id="WP_144761142.1">
    <property type="nucleotide sequence ID" value="NZ_VMNW02000016.1"/>
</dbReference>